<protein>
    <submittedName>
        <fullName evidence="1">Uncharacterized protein</fullName>
    </submittedName>
</protein>
<keyword evidence="2" id="KW-1185">Reference proteome</keyword>
<dbReference type="EMBL" id="BPLQ01002483">
    <property type="protein sequence ID" value="GIX93274.1"/>
    <property type="molecule type" value="Genomic_DNA"/>
</dbReference>
<name>A0AAV4P9G9_9ARAC</name>
<organism evidence="1 2">
    <name type="scientific">Caerostris darwini</name>
    <dbReference type="NCBI Taxonomy" id="1538125"/>
    <lineage>
        <taxon>Eukaryota</taxon>
        <taxon>Metazoa</taxon>
        <taxon>Ecdysozoa</taxon>
        <taxon>Arthropoda</taxon>
        <taxon>Chelicerata</taxon>
        <taxon>Arachnida</taxon>
        <taxon>Araneae</taxon>
        <taxon>Araneomorphae</taxon>
        <taxon>Entelegynae</taxon>
        <taxon>Araneoidea</taxon>
        <taxon>Araneidae</taxon>
        <taxon>Caerostris</taxon>
    </lineage>
</organism>
<reference evidence="1 2" key="1">
    <citation type="submission" date="2021-06" db="EMBL/GenBank/DDBJ databases">
        <title>Caerostris darwini draft genome.</title>
        <authorList>
            <person name="Kono N."/>
            <person name="Arakawa K."/>
        </authorList>
    </citation>
    <scope>NUCLEOTIDE SEQUENCE [LARGE SCALE GENOMIC DNA]</scope>
</reference>
<dbReference type="Proteomes" id="UP001054837">
    <property type="component" value="Unassembled WGS sequence"/>
</dbReference>
<comment type="caution">
    <text evidence="1">The sequence shown here is derived from an EMBL/GenBank/DDBJ whole genome shotgun (WGS) entry which is preliminary data.</text>
</comment>
<gene>
    <name evidence="1" type="primary">AVEN_119030_1</name>
    <name evidence="1" type="ORF">CDAR_191751</name>
</gene>
<dbReference type="AlphaFoldDB" id="A0AAV4P9G9"/>
<accession>A0AAV4P9G9</accession>
<proteinExistence type="predicted"/>
<sequence length="76" mass="9042">MRLVREIEEGFKKFLDRPPEERAVQRDPFVYRDRDLHVNHCLRVIPDSFKEKIENALNDPKAIHSSQSVSNLRLLE</sequence>
<evidence type="ECO:0000313" key="2">
    <source>
        <dbReference type="Proteomes" id="UP001054837"/>
    </source>
</evidence>
<evidence type="ECO:0000313" key="1">
    <source>
        <dbReference type="EMBL" id="GIX93274.1"/>
    </source>
</evidence>